<keyword evidence="3" id="KW-0804">Transcription</keyword>
<dbReference type="GO" id="GO:0008270">
    <property type="term" value="F:zinc ion binding"/>
    <property type="evidence" value="ECO:0007669"/>
    <property type="project" value="UniProtKB-KW"/>
</dbReference>
<dbReference type="PANTHER" id="PTHR19304">
    <property type="entry name" value="CYCLIC-AMP RESPONSE ELEMENT BINDING PROTEIN"/>
    <property type="match status" value="1"/>
</dbReference>
<evidence type="ECO:0000256" key="3">
    <source>
        <dbReference type="ARBA" id="ARBA00023163"/>
    </source>
</evidence>
<dbReference type="PROSITE" id="PS00028">
    <property type="entry name" value="ZINC_FINGER_C2H2_1"/>
    <property type="match status" value="1"/>
</dbReference>
<keyword evidence="4" id="KW-0539">Nucleus</keyword>
<dbReference type="InterPro" id="IPR013087">
    <property type="entry name" value="Znf_C2H2_type"/>
</dbReference>
<dbReference type="SUPFAM" id="SSF57667">
    <property type="entry name" value="beta-beta-alpha zinc fingers"/>
    <property type="match status" value="1"/>
</dbReference>
<evidence type="ECO:0000256" key="5">
    <source>
        <dbReference type="PROSITE-ProRule" id="PRU00042"/>
    </source>
</evidence>
<evidence type="ECO:0000259" key="6">
    <source>
        <dbReference type="PROSITE" id="PS50157"/>
    </source>
</evidence>
<protein>
    <submittedName>
        <fullName evidence="7">cAMP responsive element binding protein 5</fullName>
    </submittedName>
</protein>
<evidence type="ECO:0000256" key="2">
    <source>
        <dbReference type="ARBA" id="ARBA00023015"/>
    </source>
</evidence>
<keyword evidence="5" id="KW-0479">Metal-binding</keyword>
<comment type="subcellular location">
    <subcellularLocation>
        <location evidence="1">Nucleus</location>
    </subcellularLocation>
</comment>
<proteinExistence type="predicted"/>
<dbReference type="Proteomes" id="UP000694549">
    <property type="component" value="Unplaced"/>
</dbReference>
<organism evidence="7 8">
    <name type="scientific">Anas zonorhyncha</name>
    <name type="common">Eastern spot-billed duck</name>
    <dbReference type="NCBI Taxonomy" id="75864"/>
    <lineage>
        <taxon>Eukaryota</taxon>
        <taxon>Metazoa</taxon>
        <taxon>Chordata</taxon>
        <taxon>Craniata</taxon>
        <taxon>Vertebrata</taxon>
        <taxon>Euteleostomi</taxon>
        <taxon>Archelosauria</taxon>
        <taxon>Archosauria</taxon>
        <taxon>Dinosauria</taxon>
        <taxon>Saurischia</taxon>
        <taxon>Theropoda</taxon>
        <taxon>Coelurosauria</taxon>
        <taxon>Aves</taxon>
        <taxon>Neognathae</taxon>
        <taxon>Galloanserae</taxon>
        <taxon>Anseriformes</taxon>
        <taxon>Anatidae</taxon>
        <taxon>Anatinae</taxon>
        <taxon>Anas</taxon>
    </lineage>
</organism>
<reference evidence="7" key="1">
    <citation type="submission" date="2025-08" db="UniProtKB">
        <authorList>
            <consortium name="Ensembl"/>
        </authorList>
    </citation>
    <scope>IDENTIFICATION</scope>
</reference>
<evidence type="ECO:0000256" key="1">
    <source>
        <dbReference type="ARBA" id="ARBA00004123"/>
    </source>
</evidence>
<evidence type="ECO:0000313" key="7">
    <source>
        <dbReference type="Ensembl" id="ENSAZOP00000001247.1"/>
    </source>
</evidence>
<accession>A0A8B9TZ43</accession>
<keyword evidence="5" id="KW-0862">Zinc</keyword>
<dbReference type="GO" id="GO:0005634">
    <property type="term" value="C:nucleus"/>
    <property type="evidence" value="ECO:0007669"/>
    <property type="project" value="UniProtKB-SubCell"/>
</dbReference>
<name>A0A8B9TZ43_9AVES</name>
<evidence type="ECO:0000313" key="8">
    <source>
        <dbReference type="Proteomes" id="UP000694549"/>
    </source>
</evidence>
<dbReference type="PROSITE" id="PS50157">
    <property type="entry name" value="ZINC_FINGER_C2H2_2"/>
    <property type="match status" value="1"/>
</dbReference>
<dbReference type="Ensembl" id="ENSAZOT00000001341.1">
    <property type="protein sequence ID" value="ENSAZOP00000001247.1"/>
    <property type="gene ID" value="ENSAZOG00000000863.1"/>
</dbReference>
<dbReference type="Gene3D" id="3.30.160.60">
    <property type="entry name" value="Classic Zinc Finger"/>
    <property type="match status" value="1"/>
</dbReference>
<feature type="domain" description="C2H2-type" evidence="6">
    <location>
        <begin position="9"/>
        <end position="33"/>
    </location>
</feature>
<dbReference type="AlphaFoldDB" id="A0A8B9TZ43"/>
<reference evidence="7" key="2">
    <citation type="submission" date="2025-09" db="UniProtKB">
        <authorList>
            <consortium name="Ensembl"/>
        </authorList>
    </citation>
    <scope>IDENTIFICATION</scope>
</reference>
<keyword evidence="5" id="KW-0863">Zinc-finger</keyword>
<keyword evidence="8" id="KW-1185">Reference proteome</keyword>
<dbReference type="InterPro" id="IPR036236">
    <property type="entry name" value="Znf_C2H2_sf"/>
</dbReference>
<sequence length="156" mass="17872">MNLEQERPFVCSAPGCSQRFPTEDHLMIHRHKHEMTLKFPSIKTDNMLSDQTPTPTRFLKNCEEVGLFNDIDCSLEHEFRKAQEEENNKRHYPDNTAVKRTKTAGLLTMPEGPRNRNALKKMCSHPAALHIVVSLSNLLENFPLALGSFPNENVIF</sequence>
<keyword evidence="2" id="KW-0805">Transcription regulation</keyword>
<dbReference type="InterPro" id="IPR051027">
    <property type="entry name" value="bZIP_transcription_factors"/>
</dbReference>
<evidence type="ECO:0000256" key="4">
    <source>
        <dbReference type="ARBA" id="ARBA00023242"/>
    </source>
</evidence>